<dbReference type="AlphaFoldDB" id="A0A4Q7PI94"/>
<gene>
    <name evidence="1" type="ORF">EV197_0762</name>
</gene>
<keyword evidence="2" id="KW-1185">Reference proteome</keyword>
<evidence type="ECO:0008006" key="3">
    <source>
        <dbReference type="Google" id="ProtNLM"/>
    </source>
</evidence>
<evidence type="ECO:0000313" key="1">
    <source>
        <dbReference type="EMBL" id="RZS99540.1"/>
    </source>
</evidence>
<name>A0A4Q7PI94_9FLAO</name>
<dbReference type="OrthoDB" id="676614at2"/>
<evidence type="ECO:0000313" key="2">
    <source>
        <dbReference type="Proteomes" id="UP000292262"/>
    </source>
</evidence>
<proteinExistence type="predicted"/>
<dbReference type="RefSeq" id="WP_130285367.1">
    <property type="nucleotide sequence ID" value="NZ_SGXE01000001.1"/>
</dbReference>
<organism evidence="1 2">
    <name type="scientific">Aquimarina brevivitae</name>
    <dbReference type="NCBI Taxonomy" id="323412"/>
    <lineage>
        <taxon>Bacteria</taxon>
        <taxon>Pseudomonadati</taxon>
        <taxon>Bacteroidota</taxon>
        <taxon>Flavobacteriia</taxon>
        <taxon>Flavobacteriales</taxon>
        <taxon>Flavobacteriaceae</taxon>
        <taxon>Aquimarina</taxon>
    </lineage>
</organism>
<sequence length="163" mass="18831">MAVQRLILDSLEDENFELIAIHCSLAPYRLAYLINKHLDIKLARTSKDVLFDFKDTTASFQRYTYYDEFSDVTFDLITNIHKSEAEISTGNTSNLFEEDSKKMFVKQLIPEYKSVDFFIKVTSESDQFLAKSLLSKLQNITQIITAYSIDKSGLKSKNNLIFE</sequence>
<protein>
    <recommendedName>
        <fullName evidence="3">IPExxxVDY family protein</fullName>
    </recommendedName>
</protein>
<dbReference type="EMBL" id="SGXE01000001">
    <property type="protein sequence ID" value="RZS99540.1"/>
    <property type="molecule type" value="Genomic_DNA"/>
</dbReference>
<accession>A0A4Q7PI94</accession>
<dbReference type="Proteomes" id="UP000292262">
    <property type="component" value="Unassembled WGS sequence"/>
</dbReference>
<dbReference type="InterPro" id="IPR047690">
    <property type="entry name" value="IPExxxVDY_fam"/>
</dbReference>
<comment type="caution">
    <text evidence="1">The sequence shown here is derived from an EMBL/GenBank/DDBJ whole genome shotgun (WGS) entry which is preliminary data.</text>
</comment>
<reference evidence="1 2" key="1">
    <citation type="submission" date="2019-02" db="EMBL/GenBank/DDBJ databases">
        <title>Genomic Encyclopedia of Type Strains, Phase IV (KMG-IV): sequencing the most valuable type-strain genomes for metagenomic binning, comparative biology and taxonomic classification.</title>
        <authorList>
            <person name="Goeker M."/>
        </authorList>
    </citation>
    <scope>NUCLEOTIDE SEQUENCE [LARGE SCALE GENOMIC DNA]</scope>
    <source>
        <strain evidence="1 2">DSM 17196</strain>
    </source>
</reference>
<dbReference type="NCBIfam" id="NF033205">
    <property type="entry name" value="IPExxxVDY"/>
    <property type="match status" value="1"/>
</dbReference>